<dbReference type="GO" id="GO:0016787">
    <property type="term" value="F:hydrolase activity"/>
    <property type="evidence" value="ECO:0007669"/>
    <property type="project" value="UniProtKB-KW"/>
</dbReference>
<keyword evidence="3" id="KW-0378">Hydrolase</keyword>
<dbReference type="PANTHER" id="PTHR32341:SF10">
    <property type="entry name" value="INTERFERON-INDUCIBLE GTPASE 5"/>
    <property type="match status" value="1"/>
</dbReference>
<evidence type="ECO:0000313" key="7">
    <source>
        <dbReference type="Proteomes" id="UP000694523"/>
    </source>
</evidence>
<dbReference type="InterPro" id="IPR051515">
    <property type="entry name" value="IRG"/>
</dbReference>
<reference evidence="6" key="2">
    <citation type="submission" date="2025-09" db="UniProtKB">
        <authorList>
            <consortium name="Ensembl"/>
        </authorList>
    </citation>
    <scope>IDENTIFICATION</scope>
</reference>
<protein>
    <recommendedName>
        <fullName evidence="5">IRG-type G domain-containing protein</fullName>
    </recommendedName>
</protein>
<evidence type="ECO:0000256" key="2">
    <source>
        <dbReference type="ARBA" id="ARBA00022741"/>
    </source>
</evidence>
<sequence length="431" mass="48106">MADSYEEEIKTALQKNDQPLAAEKAKMYLEKMNNILVNIAITGEGGAGKSTLVNALRGIRNKTEGAAPTGEVETTMEPTEYLHPEHPNIRIWDLPGVGTTNFTAAKYLKKVQFKKYDFFIIVSNDRFKENDAKLAKEIQKVKKKFYFVRSKIDNSIHSQKAENPNVQEEEVLNIIRNYCTEELEKLGFKSPQIFLVSGLTLHLYEFKDLWETLKEELPEHQRDALLLALPNISLDVIEQKKEALESKIKWYTLASAAVAAAPVPGLSEAVNLGMIVTFTVHCAVSLGLSPTSLRKLSDLSGVPYDHLKANITFPLSAVEITTKLMLEVLTSSANLITAIAVQEGVKFVPFVGIPAAMVLSGVITYKCLTYILNSLAEDAEVIFKKEKSLAHKYSVREFFPVLRLAFMPSLTHLFQTRDVRSKPSLISGNIN</sequence>
<dbReference type="InterPro" id="IPR007743">
    <property type="entry name" value="Immunity-related_GTPase-like"/>
</dbReference>
<dbReference type="SUPFAM" id="SSF52540">
    <property type="entry name" value="P-loop containing nucleoside triphosphate hydrolases"/>
    <property type="match status" value="1"/>
</dbReference>
<evidence type="ECO:0000259" key="5">
    <source>
        <dbReference type="PROSITE" id="PS51716"/>
    </source>
</evidence>
<dbReference type="Proteomes" id="UP000694523">
    <property type="component" value="Unplaced"/>
</dbReference>
<keyword evidence="2" id="KW-0547">Nucleotide-binding</keyword>
<dbReference type="FunFam" id="3.40.50.300:FF:000541">
    <property type="entry name" value="Immunity related GTPase M"/>
    <property type="match status" value="1"/>
</dbReference>
<accession>A0A8C6SJ18</accession>
<keyword evidence="4" id="KW-0342">GTP-binding</keyword>
<dbReference type="PROSITE" id="PS51716">
    <property type="entry name" value="G_IRG"/>
    <property type="match status" value="1"/>
</dbReference>
<comment type="similarity">
    <text evidence="1">Belongs to the TRAFAC class dynamin-like GTPase superfamily. IRG family.</text>
</comment>
<dbReference type="Ensembl" id="ENSNMLT00000008549.1">
    <property type="protein sequence ID" value="ENSNMLP00000007511.1"/>
    <property type="gene ID" value="ENSNMLG00000005399.1"/>
</dbReference>
<organism evidence="6 7">
    <name type="scientific">Neogobius melanostomus</name>
    <name type="common">round goby</name>
    <dbReference type="NCBI Taxonomy" id="47308"/>
    <lineage>
        <taxon>Eukaryota</taxon>
        <taxon>Metazoa</taxon>
        <taxon>Chordata</taxon>
        <taxon>Craniata</taxon>
        <taxon>Vertebrata</taxon>
        <taxon>Euteleostomi</taxon>
        <taxon>Actinopterygii</taxon>
        <taxon>Neopterygii</taxon>
        <taxon>Teleostei</taxon>
        <taxon>Neoteleostei</taxon>
        <taxon>Acanthomorphata</taxon>
        <taxon>Gobiaria</taxon>
        <taxon>Gobiiformes</taxon>
        <taxon>Gobioidei</taxon>
        <taxon>Gobiidae</taxon>
        <taxon>Benthophilinae</taxon>
        <taxon>Neogobiini</taxon>
        <taxon>Neogobius</taxon>
    </lineage>
</organism>
<keyword evidence="7" id="KW-1185">Reference proteome</keyword>
<dbReference type="GO" id="GO:0005525">
    <property type="term" value="F:GTP binding"/>
    <property type="evidence" value="ECO:0007669"/>
    <property type="project" value="UniProtKB-KW"/>
</dbReference>
<dbReference type="PANTHER" id="PTHR32341">
    <property type="entry name" value="INTERFERON-INDUCIBLE GTPASE"/>
    <property type="match status" value="1"/>
</dbReference>
<dbReference type="Pfam" id="PF05049">
    <property type="entry name" value="IIGP"/>
    <property type="match status" value="1"/>
</dbReference>
<dbReference type="Gene3D" id="3.40.50.300">
    <property type="entry name" value="P-loop containing nucleotide triphosphate hydrolases"/>
    <property type="match status" value="1"/>
</dbReference>
<dbReference type="InterPro" id="IPR030385">
    <property type="entry name" value="G_IRG_dom"/>
</dbReference>
<dbReference type="AlphaFoldDB" id="A0A8C6SJ18"/>
<feature type="domain" description="IRG-type G" evidence="5">
    <location>
        <begin position="35"/>
        <end position="216"/>
    </location>
</feature>
<evidence type="ECO:0000313" key="6">
    <source>
        <dbReference type="Ensembl" id="ENSNMLP00000007511.1"/>
    </source>
</evidence>
<evidence type="ECO:0000256" key="4">
    <source>
        <dbReference type="ARBA" id="ARBA00023134"/>
    </source>
</evidence>
<evidence type="ECO:0000256" key="3">
    <source>
        <dbReference type="ARBA" id="ARBA00022801"/>
    </source>
</evidence>
<proteinExistence type="inferred from homology"/>
<evidence type="ECO:0000256" key="1">
    <source>
        <dbReference type="ARBA" id="ARBA00005429"/>
    </source>
</evidence>
<reference evidence="6" key="1">
    <citation type="submission" date="2025-08" db="UniProtKB">
        <authorList>
            <consortium name="Ensembl"/>
        </authorList>
    </citation>
    <scope>IDENTIFICATION</scope>
</reference>
<dbReference type="GO" id="GO:0016020">
    <property type="term" value="C:membrane"/>
    <property type="evidence" value="ECO:0007669"/>
    <property type="project" value="InterPro"/>
</dbReference>
<dbReference type="InterPro" id="IPR027417">
    <property type="entry name" value="P-loop_NTPase"/>
</dbReference>
<name>A0A8C6SJ18_9GOBI</name>